<name>A0A419T7K6_9FIRM</name>
<comment type="caution">
    <text evidence="1">The sequence shown here is derived from an EMBL/GenBank/DDBJ whole genome shotgun (WGS) entry which is preliminary data.</text>
</comment>
<organism evidence="1 2">
    <name type="scientific">Lacrimispora algidixylanolytica</name>
    <dbReference type="NCBI Taxonomy" id="94868"/>
    <lineage>
        <taxon>Bacteria</taxon>
        <taxon>Bacillati</taxon>
        <taxon>Bacillota</taxon>
        <taxon>Clostridia</taxon>
        <taxon>Lachnospirales</taxon>
        <taxon>Lachnospiraceae</taxon>
        <taxon>Lacrimispora</taxon>
    </lineage>
</organism>
<keyword evidence="2" id="KW-1185">Reference proteome</keyword>
<reference evidence="1 2" key="1">
    <citation type="submission" date="2016-08" db="EMBL/GenBank/DDBJ databases">
        <title>A new outlook on sporulation: Clostridium algidixylanolyticum.</title>
        <authorList>
            <person name="Poppleton D.I."/>
            <person name="Gribaldo S."/>
        </authorList>
    </citation>
    <scope>NUCLEOTIDE SEQUENCE [LARGE SCALE GENOMIC DNA]</scope>
    <source>
        <strain evidence="1 2">SPL73</strain>
    </source>
</reference>
<evidence type="ECO:0008006" key="3">
    <source>
        <dbReference type="Google" id="ProtNLM"/>
    </source>
</evidence>
<dbReference type="EMBL" id="MCIA01000007">
    <property type="protein sequence ID" value="RKD33393.1"/>
    <property type="molecule type" value="Genomic_DNA"/>
</dbReference>
<proteinExistence type="predicted"/>
<evidence type="ECO:0000313" key="2">
    <source>
        <dbReference type="Proteomes" id="UP000284277"/>
    </source>
</evidence>
<dbReference type="Proteomes" id="UP000284277">
    <property type="component" value="Unassembled WGS sequence"/>
</dbReference>
<gene>
    <name evidence="1" type="ORF">BET01_14915</name>
</gene>
<protein>
    <recommendedName>
        <fullName evidence="3">Acetylglutamate kinase</fullName>
    </recommendedName>
</protein>
<sequence length="184" mass="21095">MVMWVSKAEQNLNNYLRLLWIQNAYWLKMAIQSMIFDLPDSQIASARLMQSPIEFETALQSLYGNDDAAAFAELLTNHLTMVNELVTALMNSNVNAAADAERRWYANADQMASFLSGINSNWSQESWQNMLRDYLDMIKNVINEMLAGNFDDAVTTFTDIESQSMEMADIMTDGIVKQFPQYFR</sequence>
<dbReference type="AlphaFoldDB" id="A0A419T7K6"/>
<evidence type="ECO:0000313" key="1">
    <source>
        <dbReference type="EMBL" id="RKD33393.1"/>
    </source>
</evidence>
<accession>A0A419T7K6</accession>